<organism evidence="1 5">
    <name type="scientific">Flavonifractor plautii</name>
    <name type="common">Fusobacterium plautii</name>
    <dbReference type="NCBI Taxonomy" id="292800"/>
    <lineage>
        <taxon>Bacteria</taxon>
        <taxon>Bacillati</taxon>
        <taxon>Bacillota</taxon>
        <taxon>Clostridia</taxon>
        <taxon>Eubacteriales</taxon>
        <taxon>Oscillospiraceae</taxon>
        <taxon>Flavonifractor</taxon>
    </lineage>
</organism>
<dbReference type="EMBL" id="CYZT01000010">
    <property type="protein sequence ID" value="CUN69827.1"/>
    <property type="molecule type" value="Genomic_DNA"/>
</dbReference>
<dbReference type="AlphaFoldDB" id="A0A173Z1U9"/>
<gene>
    <name evidence="1" type="ORF">ERS852411_00339</name>
    <name evidence="4" type="ORF">GKE90_13140</name>
    <name evidence="2" type="ORF">PND83_03115</name>
    <name evidence="3" type="ORF">PNE06_10715</name>
</gene>
<evidence type="ECO:0000313" key="6">
    <source>
        <dbReference type="Proteomes" id="UP000429811"/>
    </source>
</evidence>
<dbReference type="EMBL" id="JAQLWV010000014">
    <property type="protein sequence ID" value="MDB7933544.1"/>
    <property type="molecule type" value="Genomic_DNA"/>
</dbReference>
<evidence type="ECO:0000313" key="2">
    <source>
        <dbReference type="EMBL" id="MDB7904958.1"/>
    </source>
</evidence>
<evidence type="ECO:0000313" key="4">
    <source>
        <dbReference type="EMBL" id="MSB49628.1"/>
    </source>
</evidence>
<proteinExistence type="predicted"/>
<name>A0A173Z1U9_FLAPL</name>
<evidence type="ECO:0000313" key="1">
    <source>
        <dbReference type="EMBL" id="CUN69827.1"/>
    </source>
</evidence>
<dbReference type="RefSeq" id="WP_009259432.1">
    <property type="nucleotide sequence ID" value="NZ_BAABZG010000001.1"/>
</dbReference>
<dbReference type="Proteomes" id="UP001211173">
    <property type="component" value="Unassembled WGS sequence"/>
</dbReference>
<sequence>MMKLFRVHHVHANGLETLALTVSAGGLKSAVKRVREHPLIRLPNGTYYIFEAGNYSDGLQITFS</sequence>
<dbReference type="GeneID" id="89522096"/>
<reference evidence="1 5" key="1">
    <citation type="submission" date="2015-09" db="EMBL/GenBank/DDBJ databases">
        <authorList>
            <consortium name="Pathogen Informatics"/>
        </authorList>
    </citation>
    <scope>NUCLEOTIDE SEQUENCE [LARGE SCALE GENOMIC DNA]</scope>
    <source>
        <strain evidence="1 5">2789STDY5608854</strain>
    </source>
</reference>
<dbReference type="EMBL" id="JAQLWO010000002">
    <property type="protein sequence ID" value="MDB7904958.1"/>
    <property type="molecule type" value="Genomic_DNA"/>
</dbReference>
<dbReference type="Proteomes" id="UP001211006">
    <property type="component" value="Unassembled WGS sequence"/>
</dbReference>
<dbReference type="EMBL" id="WKPO01000018">
    <property type="protein sequence ID" value="MSB49628.1"/>
    <property type="molecule type" value="Genomic_DNA"/>
</dbReference>
<evidence type="ECO:0000313" key="5">
    <source>
        <dbReference type="Proteomes" id="UP000095746"/>
    </source>
</evidence>
<accession>A0A173Z1U9</accession>
<reference evidence="4 6" key="2">
    <citation type="journal article" date="2019" name="Nat. Med.">
        <title>A library of human gut bacterial isolates paired with longitudinal multiomics data enables mechanistic microbiome research.</title>
        <authorList>
            <person name="Poyet M."/>
            <person name="Groussin M."/>
            <person name="Gibbons S.M."/>
            <person name="Avila-Pacheco J."/>
            <person name="Jiang X."/>
            <person name="Kearney S.M."/>
            <person name="Perrotta A.R."/>
            <person name="Berdy B."/>
            <person name="Zhao S."/>
            <person name="Lieberman T.D."/>
            <person name="Swanson P.K."/>
            <person name="Smith M."/>
            <person name="Roesemann S."/>
            <person name="Alexander J.E."/>
            <person name="Rich S.A."/>
            <person name="Livny J."/>
            <person name="Vlamakis H."/>
            <person name="Clish C."/>
            <person name="Bullock K."/>
            <person name="Deik A."/>
            <person name="Scott J."/>
            <person name="Pierce K.A."/>
            <person name="Xavier R.J."/>
            <person name="Alm E.J."/>
        </authorList>
    </citation>
    <scope>NUCLEOTIDE SEQUENCE [LARGE SCALE GENOMIC DNA]</scope>
    <source>
        <strain evidence="4 6">BIOML-A5</strain>
    </source>
</reference>
<protein>
    <submittedName>
        <fullName evidence="1">Uncharacterized protein</fullName>
    </submittedName>
</protein>
<dbReference type="Proteomes" id="UP000095746">
    <property type="component" value="Unassembled WGS sequence"/>
</dbReference>
<dbReference type="Proteomes" id="UP000429811">
    <property type="component" value="Unassembled WGS sequence"/>
</dbReference>
<reference evidence="2" key="3">
    <citation type="submission" date="2023-01" db="EMBL/GenBank/DDBJ databases">
        <title>Human gut microbiome strain richness.</title>
        <authorList>
            <person name="Chen-Liaw A."/>
        </authorList>
    </citation>
    <scope>NUCLEOTIDE SEQUENCE</scope>
    <source>
        <strain evidence="3">1001287st1_F4_1001285I_161205</strain>
        <strain evidence="2">2225st1_A6_2225SCRN_200828</strain>
    </source>
</reference>
<evidence type="ECO:0000313" key="3">
    <source>
        <dbReference type="EMBL" id="MDB7933544.1"/>
    </source>
</evidence>